<proteinExistence type="inferred from homology"/>
<evidence type="ECO:0000256" key="7">
    <source>
        <dbReference type="ARBA" id="ARBA00023136"/>
    </source>
</evidence>
<protein>
    <recommendedName>
        <fullName evidence="9">TRAP transporter small permease protein</fullName>
    </recommendedName>
</protein>
<comment type="subcellular location">
    <subcellularLocation>
        <location evidence="1 9">Cell inner membrane</location>
        <topology evidence="1 9">Multi-pass membrane protein</topology>
    </subcellularLocation>
</comment>
<name>A0A7Z0LS40_9GAMM</name>
<dbReference type="PANTHER" id="PTHR35011:SF4">
    <property type="entry name" value="SLL1102 PROTEIN"/>
    <property type="match status" value="1"/>
</dbReference>
<keyword evidence="4 9" id="KW-0997">Cell inner membrane</keyword>
<keyword evidence="6 9" id="KW-1133">Transmembrane helix</keyword>
<accession>A0A7Z0LS40</accession>
<evidence type="ECO:0000256" key="2">
    <source>
        <dbReference type="ARBA" id="ARBA00022448"/>
    </source>
</evidence>
<dbReference type="EMBL" id="JACCDE010000008">
    <property type="protein sequence ID" value="NYS77588.1"/>
    <property type="molecule type" value="Genomic_DNA"/>
</dbReference>
<dbReference type="RefSeq" id="WP_179915674.1">
    <property type="nucleotide sequence ID" value="NZ_JACCDE010000008.1"/>
</dbReference>
<evidence type="ECO:0000313" key="11">
    <source>
        <dbReference type="EMBL" id="NYS77588.1"/>
    </source>
</evidence>
<dbReference type="InterPro" id="IPR007387">
    <property type="entry name" value="TRAP_DctQ"/>
</dbReference>
<dbReference type="InterPro" id="IPR055348">
    <property type="entry name" value="DctQ"/>
</dbReference>
<comment type="similarity">
    <text evidence="8 9">Belongs to the TRAP transporter small permease family.</text>
</comment>
<feature type="transmembrane region" description="Helical" evidence="9">
    <location>
        <begin position="131"/>
        <end position="154"/>
    </location>
</feature>
<keyword evidence="7 9" id="KW-0472">Membrane</keyword>
<comment type="caution">
    <text evidence="11">The sequence shown here is derived from an EMBL/GenBank/DDBJ whole genome shotgun (WGS) entry which is preliminary data.</text>
</comment>
<evidence type="ECO:0000256" key="4">
    <source>
        <dbReference type="ARBA" id="ARBA00022519"/>
    </source>
</evidence>
<keyword evidence="2 9" id="KW-0813">Transport</keyword>
<keyword evidence="3" id="KW-1003">Cell membrane</keyword>
<evidence type="ECO:0000256" key="6">
    <source>
        <dbReference type="ARBA" id="ARBA00022989"/>
    </source>
</evidence>
<feature type="transmembrane region" description="Helical" evidence="9">
    <location>
        <begin position="51"/>
        <end position="70"/>
    </location>
</feature>
<feature type="domain" description="Tripartite ATP-independent periplasmic transporters DctQ component" evidence="10">
    <location>
        <begin position="27"/>
        <end position="158"/>
    </location>
</feature>
<gene>
    <name evidence="11" type="ORF">HZS80_07635</name>
</gene>
<evidence type="ECO:0000313" key="12">
    <source>
        <dbReference type="Proteomes" id="UP000526892"/>
    </source>
</evidence>
<evidence type="ECO:0000256" key="5">
    <source>
        <dbReference type="ARBA" id="ARBA00022692"/>
    </source>
</evidence>
<sequence>MHQLKKLFTFIFNHFEEIIVIICMFGIVILTFIAVIARYVFRMPIAGADEIATYMFLWASLFGASAAFKYNKHGGVPLLADMLPANLRRISDLLVLALTAVFFAFLTYYSWRFLGQSMRVGQTSPATGIPVWMVNAGIFGALAMCSVRCFVAIIRDLRGMDRYPTVPVSNSIISEENLDKKI</sequence>
<comment type="function">
    <text evidence="9">Part of the tripartite ATP-independent periplasmic (TRAP) transport system.</text>
</comment>
<evidence type="ECO:0000256" key="8">
    <source>
        <dbReference type="ARBA" id="ARBA00038436"/>
    </source>
</evidence>
<evidence type="ECO:0000259" key="10">
    <source>
        <dbReference type="Pfam" id="PF04290"/>
    </source>
</evidence>
<dbReference type="GO" id="GO:0005886">
    <property type="term" value="C:plasma membrane"/>
    <property type="evidence" value="ECO:0007669"/>
    <property type="project" value="UniProtKB-SubCell"/>
</dbReference>
<reference evidence="11 12" key="1">
    <citation type="journal article" date="2003" name="Extremophiles">
        <title>Halomonas glaciei sp. nov. isolated from fast ice of Adelie Land, Antarctica.</title>
        <authorList>
            <person name="Reddy G.S."/>
            <person name="Raghavan P.U."/>
            <person name="Sarita N.B."/>
            <person name="Prakash J.S."/>
            <person name="Nagesh N."/>
            <person name="Delille D."/>
            <person name="Shivaji S."/>
        </authorList>
    </citation>
    <scope>NUCLEOTIDE SEQUENCE [LARGE SCALE GENOMIC DNA]</scope>
    <source>
        <strain evidence="11 12">DD39</strain>
    </source>
</reference>
<evidence type="ECO:0000256" key="9">
    <source>
        <dbReference type="RuleBase" id="RU369079"/>
    </source>
</evidence>
<evidence type="ECO:0000256" key="3">
    <source>
        <dbReference type="ARBA" id="ARBA00022475"/>
    </source>
</evidence>
<dbReference type="Proteomes" id="UP000526892">
    <property type="component" value="Unassembled WGS sequence"/>
</dbReference>
<dbReference type="AlphaFoldDB" id="A0A7Z0LS40"/>
<keyword evidence="5 9" id="KW-0812">Transmembrane</keyword>
<comment type="subunit">
    <text evidence="9">The complex comprises the extracytoplasmic solute receptor protein and the two transmembrane proteins.</text>
</comment>
<dbReference type="PANTHER" id="PTHR35011">
    <property type="entry name" value="2,3-DIKETO-L-GULONATE TRAP TRANSPORTER SMALL PERMEASE PROTEIN YIAM"/>
    <property type="match status" value="1"/>
</dbReference>
<evidence type="ECO:0000256" key="1">
    <source>
        <dbReference type="ARBA" id="ARBA00004429"/>
    </source>
</evidence>
<feature type="transmembrane region" description="Helical" evidence="9">
    <location>
        <begin position="90"/>
        <end position="111"/>
    </location>
</feature>
<dbReference type="GO" id="GO:0022857">
    <property type="term" value="F:transmembrane transporter activity"/>
    <property type="evidence" value="ECO:0007669"/>
    <property type="project" value="UniProtKB-UniRule"/>
</dbReference>
<feature type="transmembrane region" description="Helical" evidence="9">
    <location>
        <begin position="18"/>
        <end position="39"/>
    </location>
</feature>
<organism evidence="11 12">
    <name type="scientific">Vreelandella glaciei</name>
    <dbReference type="NCBI Taxonomy" id="186761"/>
    <lineage>
        <taxon>Bacteria</taxon>
        <taxon>Pseudomonadati</taxon>
        <taxon>Pseudomonadota</taxon>
        <taxon>Gammaproteobacteria</taxon>
        <taxon>Oceanospirillales</taxon>
        <taxon>Halomonadaceae</taxon>
        <taxon>Vreelandella</taxon>
    </lineage>
</organism>
<keyword evidence="12" id="KW-1185">Reference proteome</keyword>
<dbReference type="Pfam" id="PF04290">
    <property type="entry name" value="DctQ"/>
    <property type="match status" value="1"/>
</dbReference>